<evidence type="ECO:0000313" key="3">
    <source>
        <dbReference type="Proteomes" id="UP000634136"/>
    </source>
</evidence>
<feature type="region of interest" description="Disordered" evidence="1">
    <location>
        <begin position="25"/>
        <end position="68"/>
    </location>
</feature>
<sequence>MRWMKKFVMKKNILWGTHVTEDSSSTQVLDTSEVQPTNGDQEVSFEDNDDHDQEDPILEEENDSSNSTRTRWLLEVIGIIGRNFRWLPLSYKSWRDVPKDYKNEVYQNQIQAKFVVNDDAHKHNILQFVSKTWKDE</sequence>
<protein>
    <submittedName>
        <fullName evidence="2">Uncharacterized protein</fullName>
    </submittedName>
</protein>
<feature type="compositionally biased region" description="Acidic residues" evidence="1">
    <location>
        <begin position="43"/>
        <end position="63"/>
    </location>
</feature>
<dbReference type="EMBL" id="JAAIUW010000011">
    <property type="protein sequence ID" value="KAF7810454.1"/>
    <property type="molecule type" value="Genomic_DNA"/>
</dbReference>
<dbReference type="Proteomes" id="UP000634136">
    <property type="component" value="Unassembled WGS sequence"/>
</dbReference>
<evidence type="ECO:0000313" key="2">
    <source>
        <dbReference type="EMBL" id="KAF7810454.1"/>
    </source>
</evidence>
<name>A0A834WAX0_9FABA</name>
<comment type="caution">
    <text evidence="2">The sequence shown here is derived from an EMBL/GenBank/DDBJ whole genome shotgun (WGS) entry which is preliminary data.</text>
</comment>
<feature type="compositionally biased region" description="Polar residues" evidence="1">
    <location>
        <begin position="25"/>
        <end position="41"/>
    </location>
</feature>
<accession>A0A834WAX0</accession>
<proteinExistence type="predicted"/>
<dbReference type="OrthoDB" id="1065805at2759"/>
<evidence type="ECO:0000256" key="1">
    <source>
        <dbReference type="SAM" id="MobiDB-lite"/>
    </source>
</evidence>
<reference evidence="2" key="1">
    <citation type="submission" date="2020-09" db="EMBL/GenBank/DDBJ databases">
        <title>Genome-Enabled Discovery of Anthraquinone Biosynthesis in Senna tora.</title>
        <authorList>
            <person name="Kang S.-H."/>
            <person name="Pandey R.P."/>
            <person name="Lee C.-M."/>
            <person name="Sim J.-S."/>
            <person name="Jeong J.-T."/>
            <person name="Choi B.-S."/>
            <person name="Jung M."/>
            <person name="Ginzburg D."/>
            <person name="Zhao K."/>
            <person name="Won S.Y."/>
            <person name="Oh T.-J."/>
            <person name="Yu Y."/>
            <person name="Kim N.-H."/>
            <person name="Lee O.R."/>
            <person name="Lee T.-H."/>
            <person name="Bashyal P."/>
            <person name="Kim T.-S."/>
            <person name="Lee W.-H."/>
            <person name="Kawkins C."/>
            <person name="Kim C.-K."/>
            <person name="Kim J.S."/>
            <person name="Ahn B.O."/>
            <person name="Rhee S.Y."/>
            <person name="Sohng J.K."/>
        </authorList>
    </citation>
    <scope>NUCLEOTIDE SEQUENCE</scope>
    <source>
        <tissue evidence="2">Leaf</tissue>
    </source>
</reference>
<gene>
    <name evidence="2" type="ORF">G2W53_037197</name>
</gene>
<keyword evidence="3" id="KW-1185">Reference proteome</keyword>
<dbReference type="AlphaFoldDB" id="A0A834WAX0"/>
<organism evidence="2 3">
    <name type="scientific">Senna tora</name>
    <dbReference type="NCBI Taxonomy" id="362788"/>
    <lineage>
        <taxon>Eukaryota</taxon>
        <taxon>Viridiplantae</taxon>
        <taxon>Streptophyta</taxon>
        <taxon>Embryophyta</taxon>
        <taxon>Tracheophyta</taxon>
        <taxon>Spermatophyta</taxon>
        <taxon>Magnoliopsida</taxon>
        <taxon>eudicotyledons</taxon>
        <taxon>Gunneridae</taxon>
        <taxon>Pentapetalae</taxon>
        <taxon>rosids</taxon>
        <taxon>fabids</taxon>
        <taxon>Fabales</taxon>
        <taxon>Fabaceae</taxon>
        <taxon>Caesalpinioideae</taxon>
        <taxon>Cassia clade</taxon>
        <taxon>Senna</taxon>
    </lineage>
</organism>